<comment type="caution">
    <text evidence="1">The sequence shown here is derived from an EMBL/GenBank/DDBJ whole genome shotgun (WGS) entry which is preliminary data.</text>
</comment>
<evidence type="ECO:0000313" key="1">
    <source>
        <dbReference type="EMBL" id="RNA36434.1"/>
    </source>
</evidence>
<gene>
    <name evidence="1" type="ORF">BpHYR1_030231</name>
</gene>
<accession>A0A3M7SKM7</accession>
<keyword evidence="2" id="KW-1185">Reference proteome</keyword>
<dbReference type="Proteomes" id="UP000276133">
    <property type="component" value="Unassembled WGS sequence"/>
</dbReference>
<dbReference type="EMBL" id="REGN01001188">
    <property type="protein sequence ID" value="RNA36434.1"/>
    <property type="molecule type" value="Genomic_DNA"/>
</dbReference>
<protein>
    <submittedName>
        <fullName evidence="1">Uncharacterized protein</fullName>
    </submittedName>
</protein>
<sequence length="63" mass="7227">MCNKLDTINKMKITFFEFYLSSSSIKYKIKAFTFTSANYLGHSFLTQIAHNKLCGFYSTIVLG</sequence>
<evidence type="ECO:0000313" key="2">
    <source>
        <dbReference type="Proteomes" id="UP000276133"/>
    </source>
</evidence>
<name>A0A3M7SKM7_BRAPC</name>
<proteinExistence type="predicted"/>
<reference evidence="1 2" key="1">
    <citation type="journal article" date="2018" name="Sci. Rep.">
        <title>Genomic signatures of local adaptation to the degree of environmental predictability in rotifers.</title>
        <authorList>
            <person name="Franch-Gras L."/>
            <person name="Hahn C."/>
            <person name="Garcia-Roger E.M."/>
            <person name="Carmona M.J."/>
            <person name="Serra M."/>
            <person name="Gomez A."/>
        </authorList>
    </citation>
    <scope>NUCLEOTIDE SEQUENCE [LARGE SCALE GENOMIC DNA]</scope>
    <source>
        <strain evidence="1">HYR1</strain>
    </source>
</reference>
<organism evidence="1 2">
    <name type="scientific">Brachionus plicatilis</name>
    <name type="common">Marine rotifer</name>
    <name type="synonym">Brachionus muelleri</name>
    <dbReference type="NCBI Taxonomy" id="10195"/>
    <lineage>
        <taxon>Eukaryota</taxon>
        <taxon>Metazoa</taxon>
        <taxon>Spiralia</taxon>
        <taxon>Gnathifera</taxon>
        <taxon>Rotifera</taxon>
        <taxon>Eurotatoria</taxon>
        <taxon>Monogononta</taxon>
        <taxon>Pseudotrocha</taxon>
        <taxon>Ploima</taxon>
        <taxon>Brachionidae</taxon>
        <taxon>Brachionus</taxon>
    </lineage>
</organism>
<dbReference type="AlphaFoldDB" id="A0A3M7SKM7"/>